<keyword evidence="2" id="KW-1185">Reference proteome</keyword>
<feature type="compositionally biased region" description="Polar residues" evidence="1">
    <location>
        <begin position="155"/>
        <end position="173"/>
    </location>
</feature>
<evidence type="ECO:0000313" key="3">
    <source>
        <dbReference type="RefSeq" id="XP_012817189.1"/>
    </source>
</evidence>
<organism evidence="2 3">
    <name type="scientific">Xenopus tropicalis</name>
    <name type="common">Western clawed frog</name>
    <name type="synonym">Silurana tropicalis</name>
    <dbReference type="NCBI Taxonomy" id="8364"/>
    <lineage>
        <taxon>Eukaryota</taxon>
        <taxon>Metazoa</taxon>
        <taxon>Chordata</taxon>
        <taxon>Craniata</taxon>
        <taxon>Vertebrata</taxon>
        <taxon>Euteleostomi</taxon>
        <taxon>Amphibia</taxon>
        <taxon>Batrachia</taxon>
        <taxon>Anura</taxon>
        <taxon>Pipoidea</taxon>
        <taxon>Pipidae</taxon>
        <taxon>Xenopodinae</taxon>
        <taxon>Xenopus</taxon>
        <taxon>Silurana</taxon>
    </lineage>
</organism>
<reference evidence="3" key="1">
    <citation type="submission" date="2025-08" db="UniProtKB">
        <authorList>
            <consortium name="RefSeq"/>
        </authorList>
    </citation>
    <scope>IDENTIFICATION</scope>
    <source>
        <strain evidence="3">Nigerian</strain>
        <tissue evidence="3">Liver and blood</tissue>
    </source>
</reference>
<proteinExistence type="predicted"/>
<dbReference type="OrthoDB" id="9887682at2759"/>
<dbReference type="PANTHER" id="PTHR47331:SF8">
    <property type="match status" value="1"/>
</dbReference>
<gene>
    <name evidence="3 4" type="primary">LOC105947022</name>
</gene>
<evidence type="ECO:0000313" key="4">
    <source>
        <dbReference type="Xenbase" id="XB-GENE-29089411"/>
    </source>
</evidence>
<accession>A0A8J0SJM9</accession>
<dbReference type="AGR" id="Xenbase:XB-GENE-29089411"/>
<dbReference type="AlphaFoldDB" id="A0A8J0SJM9"/>
<protein>
    <submittedName>
        <fullName evidence="3">Uncharacterized protein LOC105947022</fullName>
    </submittedName>
</protein>
<name>A0A8J0SJM9_XENTR</name>
<dbReference type="PANTHER" id="PTHR47331">
    <property type="entry name" value="PHD-TYPE DOMAIN-CONTAINING PROTEIN"/>
    <property type="match status" value="1"/>
</dbReference>
<evidence type="ECO:0000313" key="2">
    <source>
        <dbReference type="Proteomes" id="UP000008143"/>
    </source>
</evidence>
<dbReference type="KEGG" id="xtr:105947022"/>
<dbReference type="Xenbase" id="XB-GENE-29089411">
    <property type="gene designation" value="LOC105947022"/>
</dbReference>
<evidence type="ECO:0000256" key="1">
    <source>
        <dbReference type="SAM" id="MobiDB-lite"/>
    </source>
</evidence>
<feature type="region of interest" description="Disordered" evidence="1">
    <location>
        <begin position="155"/>
        <end position="176"/>
    </location>
</feature>
<dbReference type="RefSeq" id="XP_012817189.1">
    <property type="nucleotide sequence ID" value="XM_012961735.3"/>
</dbReference>
<dbReference type="Proteomes" id="UP000008143">
    <property type="component" value="Chromosome 4"/>
</dbReference>
<dbReference type="GeneID" id="105947022"/>
<dbReference type="OMA" id="ERCECSF"/>
<sequence>MAWQRLDECYGAPEIIEESLWKRIDGFGKISNKDHQRLRELGDLLMELQAAKEEGDFPGLAVLDTARGINSIVQKLPFFLQERWMTQGSNYKELHHVHFPPFSFFENFVIQQAKRHNDPGFFLAPQSFDGQKLERDFHKNATHRTPVLVHKTVIPSATPSQKESTNPKTTDLTQGCPIHHKPHSLLKFRGFRTKPLEERKTFLKQNNICYCCCASTSHVAKDCGKIISCAECNSDRRVSALHPGPTPMDCESSS</sequence>